<reference evidence="1" key="3">
    <citation type="journal article" date="2017" name="Nature">
        <title>Genome sequence of the progenitor of the wheat D genome Aegilops tauschii.</title>
        <authorList>
            <person name="Luo M.C."/>
            <person name="Gu Y.Q."/>
            <person name="Puiu D."/>
            <person name="Wang H."/>
            <person name="Twardziok S.O."/>
            <person name="Deal K.R."/>
            <person name="Huo N."/>
            <person name="Zhu T."/>
            <person name="Wang L."/>
            <person name="Wang Y."/>
            <person name="McGuire P.E."/>
            <person name="Liu S."/>
            <person name="Long H."/>
            <person name="Ramasamy R.K."/>
            <person name="Rodriguez J.C."/>
            <person name="Van S.L."/>
            <person name="Yuan L."/>
            <person name="Wang Z."/>
            <person name="Xia Z."/>
            <person name="Xiao L."/>
            <person name="Anderson O.D."/>
            <person name="Ouyang S."/>
            <person name="Liang Y."/>
            <person name="Zimin A.V."/>
            <person name="Pertea G."/>
            <person name="Qi P."/>
            <person name="Bennetzen J.L."/>
            <person name="Dai X."/>
            <person name="Dawson M.W."/>
            <person name="Muller H.G."/>
            <person name="Kugler K."/>
            <person name="Rivarola-Duarte L."/>
            <person name="Spannagl M."/>
            <person name="Mayer K.F.X."/>
            <person name="Lu F.H."/>
            <person name="Bevan M.W."/>
            <person name="Leroy P."/>
            <person name="Li P."/>
            <person name="You F.M."/>
            <person name="Sun Q."/>
            <person name="Liu Z."/>
            <person name="Lyons E."/>
            <person name="Wicker T."/>
            <person name="Salzberg S.L."/>
            <person name="Devos K.M."/>
            <person name="Dvorak J."/>
        </authorList>
    </citation>
    <scope>NUCLEOTIDE SEQUENCE [LARGE SCALE GENOMIC DNA]</scope>
    <source>
        <strain evidence="1">cv. AL8/78</strain>
    </source>
</reference>
<name>A0A453RYT3_AEGTS</name>
<reference evidence="1" key="4">
    <citation type="submission" date="2019-03" db="UniProtKB">
        <authorList>
            <consortium name="EnsemblPlants"/>
        </authorList>
    </citation>
    <scope>IDENTIFICATION</scope>
</reference>
<dbReference type="AlphaFoldDB" id="A0A453RYT3"/>
<sequence>KIITRDNSCKTLLGLNNSGNLTVQRHKKYYYKPLKTNWLQKHTVEKLK</sequence>
<accession>A0A453RYT3</accession>
<dbReference type="Gramene" id="AET7Gv20759900.8">
    <property type="protein sequence ID" value="AET7Gv20759900.8"/>
    <property type="gene ID" value="AET7Gv20759900"/>
</dbReference>
<organism evidence="1 2">
    <name type="scientific">Aegilops tauschii subsp. strangulata</name>
    <name type="common">Goatgrass</name>
    <dbReference type="NCBI Taxonomy" id="200361"/>
    <lineage>
        <taxon>Eukaryota</taxon>
        <taxon>Viridiplantae</taxon>
        <taxon>Streptophyta</taxon>
        <taxon>Embryophyta</taxon>
        <taxon>Tracheophyta</taxon>
        <taxon>Spermatophyta</taxon>
        <taxon>Magnoliopsida</taxon>
        <taxon>Liliopsida</taxon>
        <taxon>Poales</taxon>
        <taxon>Poaceae</taxon>
        <taxon>BOP clade</taxon>
        <taxon>Pooideae</taxon>
        <taxon>Triticodae</taxon>
        <taxon>Triticeae</taxon>
        <taxon>Triticinae</taxon>
        <taxon>Aegilops</taxon>
    </lineage>
</organism>
<protein>
    <submittedName>
        <fullName evidence="1">Uncharacterized protein</fullName>
    </submittedName>
</protein>
<proteinExistence type="predicted"/>
<dbReference type="Proteomes" id="UP000015105">
    <property type="component" value="Chromosome 7D"/>
</dbReference>
<reference evidence="2" key="1">
    <citation type="journal article" date="2014" name="Science">
        <title>Ancient hybridizations among the ancestral genomes of bread wheat.</title>
        <authorList>
            <consortium name="International Wheat Genome Sequencing Consortium,"/>
            <person name="Marcussen T."/>
            <person name="Sandve S.R."/>
            <person name="Heier L."/>
            <person name="Spannagl M."/>
            <person name="Pfeifer M."/>
            <person name="Jakobsen K.S."/>
            <person name="Wulff B.B."/>
            <person name="Steuernagel B."/>
            <person name="Mayer K.F."/>
            <person name="Olsen O.A."/>
        </authorList>
    </citation>
    <scope>NUCLEOTIDE SEQUENCE [LARGE SCALE GENOMIC DNA]</scope>
    <source>
        <strain evidence="2">cv. AL8/78</strain>
    </source>
</reference>
<evidence type="ECO:0000313" key="2">
    <source>
        <dbReference type="Proteomes" id="UP000015105"/>
    </source>
</evidence>
<reference evidence="1" key="5">
    <citation type="journal article" date="2021" name="G3 (Bethesda)">
        <title>Aegilops tauschii genome assembly Aet v5.0 features greater sequence contiguity and improved annotation.</title>
        <authorList>
            <person name="Wang L."/>
            <person name="Zhu T."/>
            <person name="Rodriguez J.C."/>
            <person name="Deal K.R."/>
            <person name="Dubcovsky J."/>
            <person name="McGuire P.E."/>
            <person name="Lux T."/>
            <person name="Spannagl M."/>
            <person name="Mayer K.F.X."/>
            <person name="Baldrich P."/>
            <person name="Meyers B.C."/>
            <person name="Huo N."/>
            <person name="Gu Y.Q."/>
            <person name="Zhou H."/>
            <person name="Devos K.M."/>
            <person name="Bennetzen J.L."/>
            <person name="Unver T."/>
            <person name="Budak H."/>
            <person name="Gulick P.J."/>
            <person name="Galiba G."/>
            <person name="Kalapos B."/>
            <person name="Nelson D.R."/>
            <person name="Li P."/>
            <person name="You F.M."/>
            <person name="Luo M.C."/>
            <person name="Dvorak J."/>
        </authorList>
    </citation>
    <scope>NUCLEOTIDE SEQUENCE [LARGE SCALE GENOMIC DNA]</scope>
    <source>
        <strain evidence="1">cv. AL8/78</strain>
    </source>
</reference>
<dbReference type="EnsemblPlants" id="AET7Gv20759900.8">
    <property type="protein sequence ID" value="AET7Gv20759900.8"/>
    <property type="gene ID" value="AET7Gv20759900"/>
</dbReference>
<evidence type="ECO:0000313" key="1">
    <source>
        <dbReference type="EnsemblPlants" id="AET7Gv20759900.8"/>
    </source>
</evidence>
<keyword evidence="2" id="KW-1185">Reference proteome</keyword>
<reference evidence="2" key="2">
    <citation type="journal article" date="2017" name="Nat. Plants">
        <title>The Aegilops tauschii genome reveals multiple impacts of transposons.</title>
        <authorList>
            <person name="Zhao G."/>
            <person name="Zou C."/>
            <person name="Li K."/>
            <person name="Wang K."/>
            <person name="Li T."/>
            <person name="Gao L."/>
            <person name="Zhang X."/>
            <person name="Wang H."/>
            <person name="Yang Z."/>
            <person name="Liu X."/>
            <person name="Jiang W."/>
            <person name="Mao L."/>
            <person name="Kong X."/>
            <person name="Jiao Y."/>
            <person name="Jia J."/>
        </authorList>
    </citation>
    <scope>NUCLEOTIDE SEQUENCE [LARGE SCALE GENOMIC DNA]</scope>
    <source>
        <strain evidence="2">cv. AL8/78</strain>
    </source>
</reference>